<accession>A0A0E3FBE3</accession>
<dbReference type="Proteomes" id="UP000185382">
    <property type="component" value="Segment"/>
</dbReference>
<organism evidence="2 3">
    <name type="scientific">Synechococcus phage ACG-2014d</name>
    <dbReference type="NCBI Taxonomy" id="1493509"/>
    <lineage>
        <taxon>Viruses</taxon>
        <taxon>Duplodnaviria</taxon>
        <taxon>Heunggongvirae</taxon>
        <taxon>Uroviricota</taxon>
        <taxon>Caudoviricetes</taxon>
        <taxon>Pantevenvirales</taxon>
        <taxon>Kyanoviridae</taxon>
        <taxon>Lowelvirus</taxon>
        <taxon>Lowelvirus tuscon4d</taxon>
    </lineage>
</organism>
<feature type="compositionally biased region" description="Basic and acidic residues" evidence="1">
    <location>
        <begin position="89"/>
        <end position="99"/>
    </location>
</feature>
<feature type="region of interest" description="Disordered" evidence="1">
    <location>
        <begin position="76"/>
        <end position="99"/>
    </location>
</feature>
<evidence type="ECO:0000313" key="2">
    <source>
        <dbReference type="EMBL" id="AIX24562.1"/>
    </source>
</evidence>
<dbReference type="GO" id="GO:0019867">
    <property type="term" value="C:outer membrane"/>
    <property type="evidence" value="ECO:0007669"/>
    <property type="project" value="InterPro"/>
</dbReference>
<proteinExistence type="predicted"/>
<evidence type="ECO:0000313" key="3">
    <source>
        <dbReference type="Proteomes" id="UP000185382"/>
    </source>
</evidence>
<gene>
    <name evidence="2" type="ORF">Syn7803US108_2</name>
</gene>
<name>A0A0E3FBE3_9CAUD</name>
<reference evidence="2 3" key="1">
    <citation type="submission" date="2013-12" db="EMBL/GenBank/DDBJ databases">
        <title>Ecological redundancy of diverse viral populations within a natural community.</title>
        <authorList>
            <person name="Gregory A.C."/>
            <person name="LaButti K."/>
            <person name="Copeland A."/>
            <person name="Woyke T."/>
            <person name="Sullivan M.B."/>
        </authorList>
    </citation>
    <scope>NUCLEOTIDE SEQUENCE [LARGE SCALE GENOMIC DNA]</scope>
    <source>
        <strain evidence="2">Syn7803US108</strain>
    </source>
</reference>
<evidence type="ECO:0000256" key="1">
    <source>
        <dbReference type="SAM" id="MobiDB-lite"/>
    </source>
</evidence>
<protein>
    <submittedName>
        <fullName evidence="2">Uncharacterized protein</fullName>
    </submittedName>
</protein>
<sequence>MKFLPILLLATVLGGPAYAHHRSKHVINRYDYIAEKDWSTCTKELVSVTVYSDGRQMKDFRRLPWHRCINRHNGGYHRHSHSYTPRPVPTERKQSKTDDNSCIEGSVIGGIAGGGLGAALSRGDGRWWAIPTGIVGGALAGCQIDGG</sequence>
<dbReference type="EMBL" id="KJ019072">
    <property type="protein sequence ID" value="AIX24562.1"/>
    <property type="molecule type" value="Genomic_DNA"/>
</dbReference>